<evidence type="ECO:0000256" key="5">
    <source>
        <dbReference type="ARBA" id="ARBA00048780"/>
    </source>
</evidence>
<proteinExistence type="inferred from homology"/>
<evidence type="ECO:0000256" key="8">
    <source>
        <dbReference type="RuleBase" id="RU362118"/>
    </source>
</evidence>
<evidence type="ECO:0000256" key="7">
    <source>
        <dbReference type="PIRSR" id="PIRSR001434-2"/>
    </source>
</evidence>
<evidence type="ECO:0000256" key="2">
    <source>
        <dbReference type="ARBA" id="ARBA00022898"/>
    </source>
</evidence>
<dbReference type="GO" id="GO:0019343">
    <property type="term" value="P:cysteine biosynthetic process via cystathionine"/>
    <property type="evidence" value="ECO:0007669"/>
    <property type="project" value="TreeGrafter"/>
</dbReference>
<evidence type="ECO:0000313" key="10">
    <source>
        <dbReference type="Proteomes" id="UP001183629"/>
    </source>
</evidence>
<dbReference type="InterPro" id="IPR015422">
    <property type="entry name" value="PyrdxlP-dep_Trfase_small"/>
</dbReference>
<evidence type="ECO:0000256" key="3">
    <source>
        <dbReference type="ARBA" id="ARBA00047175"/>
    </source>
</evidence>
<dbReference type="Gene3D" id="3.90.1150.10">
    <property type="entry name" value="Aspartate Aminotransferase, domain 1"/>
    <property type="match status" value="1"/>
</dbReference>
<evidence type="ECO:0000256" key="6">
    <source>
        <dbReference type="ARBA" id="ARBA00052699"/>
    </source>
</evidence>
<dbReference type="InterPro" id="IPR015424">
    <property type="entry name" value="PyrdxlP-dep_Trfase"/>
</dbReference>
<dbReference type="GO" id="GO:0030170">
    <property type="term" value="F:pyridoxal phosphate binding"/>
    <property type="evidence" value="ECO:0007669"/>
    <property type="project" value="InterPro"/>
</dbReference>
<dbReference type="GO" id="GO:0018826">
    <property type="term" value="F:methionine gamma-lyase activity"/>
    <property type="evidence" value="ECO:0007669"/>
    <property type="project" value="UniProtKB-EC"/>
</dbReference>
<dbReference type="InterPro" id="IPR015421">
    <property type="entry name" value="PyrdxlP-dep_Trfase_major"/>
</dbReference>
<comment type="similarity">
    <text evidence="8">Belongs to the trans-sulfuration enzymes family.</text>
</comment>
<dbReference type="PANTHER" id="PTHR11808:SF85">
    <property type="entry name" value="CYSTATHIONINE GAMMA-LYASE-RELATED"/>
    <property type="match status" value="1"/>
</dbReference>
<accession>A0AAE3ZQM3</accession>
<evidence type="ECO:0000256" key="1">
    <source>
        <dbReference type="ARBA" id="ARBA00001933"/>
    </source>
</evidence>
<reference evidence="9 10" key="1">
    <citation type="submission" date="2023-07" db="EMBL/GenBank/DDBJ databases">
        <title>Sequencing the genomes of 1000 actinobacteria strains.</title>
        <authorList>
            <person name="Klenk H.-P."/>
        </authorList>
    </citation>
    <scope>NUCLEOTIDE SEQUENCE [LARGE SCALE GENOMIC DNA]</scope>
    <source>
        <strain evidence="9 10">DSM 44711</strain>
    </source>
</reference>
<evidence type="ECO:0000313" key="9">
    <source>
        <dbReference type="EMBL" id="MDR7322080.1"/>
    </source>
</evidence>
<evidence type="ECO:0000256" key="4">
    <source>
        <dbReference type="ARBA" id="ARBA00047199"/>
    </source>
</evidence>
<dbReference type="SUPFAM" id="SSF53383">
    <property type="entry name" value="PLP-dependent transferases"/>
    <property type="match status" value="1"/>
</dbReference>
<dbReference type="InterPro" id="IPR000277">
    <property type="entry name" value="Cys/Met-Metab_PyrdxlP-dep_enz"/>
</dbReference>
<dbReference type="PIRSF" id="PIRSF001434">
    <property type="entry name" value="CGS"/>
    <property type="match status" value="1"/>
</dbReference>
<feature type="modified residue" description="N6-(pyridoxal phosphate)lysine" evidence="7">
    <location>
        <position position="182"/>
    </location>
</feature>
<comment type="cofactor">
    <cofactor evidence="1 8">
        <name>pyridoxal 5'-phosphate</name>
        <dbReference type="ChEBI" id="CHEBI:597326"/>
    </cofactor>
</comment>
<dbReference type="PANTHER" id="PTHR11808">
    <property type="entry name" value="TRANS-SULFURATION ENZYME FAMILY MEMBER"/>
    <property type="match status" value="1"/>
</dbReference>
<dbReference type="GO" id="GO:0019346">
    <property type="term" value="P:transsulfuration"/>
    <property type="evidence" value="ECO:0007669"/>
    <property type="project" value="InterPro"/>
</dbReference>
<dbReference type="AlphaFoldDB" id="A0AAE3ZQM3"/>
<dbReference type="GO" id="GO:0004123">
    <property type="term" value="F:cystathionine gamma-lyase activity"/>
    <property type="evidence" value="ECO:0007669"/>
    <property type="project" value="TreeGrafter"/>
</dbReference>
<dbReference type="EMBL" id="JAVDYC010000001">
    <property type="protein sequence ID" value="MDR7322080.1"/>
    <property type="molecule type" value="Genomic_DNA"/>
</dbReference>
<comment type="catalytic activity">
    <reaction evidence="5">
        <text>L-homocysteine + H2O = 2-oxobutanoate + hydrogen sulfide + NH4(+) + H(+)</text>
        <dbReference type="Rhea" id="RHEA:14501"/>
        <dbReference type="ChEBI" id="CHEBI:15377"/>
        <dbReference type="ChEBI" id="CHEBI:15378"/>
        <dbReference type="ChEBI" id="CHEBI:16763"/>
        <dbReference type="ChEBI" id="CHEBI:28938"/>
        <dbReference type="ChEBI" id="CHEBI:29919"/>
        <dbReference type="ChEBI" id="CHEBI:58199"/>
        <dbReference type="EC" id="4.4.1.2"/>
    </reaction>
    <physiologicalReaction direction="left-to-right" evidence="5">
        <dbReference type="Rhea" id="RHEA:14502"/>
    </physiologicalReaction>
</comment>
<name>A0AAE3ZQM3_9ACTN</name>
<dbReference type="Proteomes" id="UP001183629">
    <property type="component" value="Unassembled WGS sequence"/>
</dbReference>
<protein>
    <recommendedName>
        <fullName evidence="3">homocysteine desulfhydrase</fullName>
        <ecNumber evidence="3">4.4.1.2</ecNumber>
    </recommendedName>
    <alternativeName>
        <fullName evidence="4">Homocysteine desulfhydrase</fullName>
    </alternativeName>
</protein>
<dbReference type="EC" id="4.4.1.2" evidence="3"/>
<dbReference type="GO" id="GO:0047982">
    <property type="term" value="F:homocysteine desulfhydrase activity"/>
    <property type="evidence" value="ECO:0007669"/>
    <property type="project" value="UniProtKB-EC"/>
</dbReference>
<comment type="catalytic activity">
    <reaction evidence="6">
        <text>L-methionine + H2O = methanethiol + 2-oxobutanoate + NH4(+)</text>
        <dbReference type="Rhea" id="RHEA:23800"/>
        <dbReference type="ChEBI" id="CHEBI:15377"/>
        <dbReference type="ChEBI" id="CHEBI:16007"/>
        <dbReference type="ChEBI" id="CHEBI:16763"/>
        <dbReference type="ChEBI" id="CHEBI:28938"/>
        <dbReference type="ChEBI" id="CHEBI:57844"/>
        <dbReference type="EC" id="4.4.1.11"/>
    </reaction>
    <physiologicalReaction direction="left-to-right" evidence="6">
        <dbReference type="Rhea" id="RHEA:23801"/>
    </physiologicalReaction>
</comment>
<dbReference type="CDD" id="cd00614">
    <property type="entry name" value="CGS_like"/>
    <property type="match status" value="1"/>
</dbReference>
<keyword evidence="9" id="KW-0456">Lyase</keyword>
<gene>
    <name evidence="9" type="ORF">J2S44_002330</name>
</gene>
<keyword evidence="10" id="KW-1185">Reference proteome</keyword>
<dbReference type="Pfam" id="PF01053">
    <property type="entry name" value="Cys_Met_Meta_PP"/>
    <property type="match status" value="1"/>
</dbReference>
<sequence>MTPLYAASTWVFEDPDVLAEAFQRPDGPFLYSRMTNPTVRVLETAVADLEGGVAGIATSSGMGAVNLVLQALLRSGDHVVAQRRLYGGAGTALRDLRERFGVDVEYADDTGALIDALRPGDTKVLYLETISNPAGYVADLPRLTAAARAAGVVTVVDSTFATPVLCRPIAHGADVVLHSVTKYLAGHHDVVGGILVFADPALHERVWHHNVEFGVAADPFAAWLTARSLHTLALRVERHCANAAVVAERLAAHPAVSAVHYPGLATHPTHEVARRLLTGGFGGTFAFDLAGGRDAGTAFSKRLRLARLAPSLGGTVTTVMHPASTSHRQLDEAQLAAVGIGAGTIRVSVGIEHVEDLWADVEQALG</sequence>
<dbReference type="GO" id="GO:0005737">
    <property type="term" value="C:cytoplasm"/>
    <property type="evidence" value="ECO:0007669"/>
    <property type="project" value="TreeGrafter"/>
</dbReference>
<keyword evidence="2 7" id="KW-0663">Pyridoxal phosphate</keyword>
<organism evidence="9 10">
    <name type="scientific">Catenuloplanes niger</name>
    <dbReference type="NCBI Taxonomy" id="587534"/>
    <lineage>
        <taxon>Bacteria</taxon>
        <taxon>Bacillati</taxon>
        <taxon>Actinomycetota</taxon>
        <taxon>Actinomycetes</taxon>
        <taxon>Micromonosporales</taxon>
        <taxon>Micromonosporaceae</taxon>
        <taxon>Catenuloplanes</taxon>
    </lineage>
</organism>
<dbReference type="FunFam" id="3.40.640.10:FF:000046">
    <property type="entry name" value="Cystathionine gamma-lyase"/>
    <property type="match status" value="1"/>
</dbReference>
<comment type="caution">
    <text evidence="9">The sequence shown here is derived from an EMBL/GenBank/DDBJ whole genome shotgun (WGS) entry which is preliminary data.</text>
</comment>
<dbReference type="Gene3D" id="3.40.640.10">
    <property type="entry name" value="Type I PLP-dependent aspartate aminotransferase-like (Major domain)"/>
    <property type="match status" value="1"/>
</dbReference>